<dbReference type="RefSeq" id="WP_334575727.1">
    <property type="nucleotide sequence ID" value="NZ_JBEZVE010000005.1"/>
</dbReference>
<reference evidence="9 10" key="1">
    <citation type="submission" date="2024-06" db="EMBL/GenBank/DDBJ databases">
        <title>The Natural Products Discovery Center: Release of the First 8490 Sequenced Strains for Exploring Actinobacteria Biosynthetic Diversity.</title>
        <authorList>
            <person name="Kalkreuter E."/>
            <person name="Kautsar S.A."/>
            <person name="Yang D."/>
            <person name="Bader C.D."/>
            <person name="Teijaro C.N."/>
            <person name="Fluegel L."/>
            <person name="Davis C.M."/>
            <person name="Simpson J.R."/>
            <person name="Lauterbach L."/>
            <person name="Steele A.D."/>
            <person name="Gui C."/>
            <person name="Meng S."/>
            <person name="Li G."/>
            <person name="Viehrig K."/>
            <person name="Ye F."/>
            <person name="Su P."/>
            <person name="Kiefer A.F."/>
            <person name="Nichols A."/>
            <person name="Cepeda A.J."/>
            <person name="Yan W."/>
            <person name="Fan B."/>
            <person name="Jiang Y."/>
            <person name="Adhikari A."/>
            <person name="Zheng C.-J."/>
            <person name="Schuster L."/>
            <person name="Cowan T.M."/>
            <person name="Smanski M.J."/>
            <person name="Chevrette M.G."/>
            <person name="De Carvalho L.P.S."/>
            <person name="Shen B."/>
        </authorList>
    </citation>
    <scope>NUCLEOTIDE SEQUENCE [LARGE SCALE GENOMIC DNA]</scope>
    <source>
        <strain evidence="9 10">NPDC033843</strain>
    </source>
</reference>
<dbReference type="Gene3D" id="1.10.10.10">
    <property type="entry name" value="Winged helix-like DNA-binding domain superfamily/Winged helix DNA-binding domain"/>
    <property type="match status" value="1"/>
</dbReference>
<evidence type="ECO:0000313" key="9">
    <source>
        <dbReference type="EMBL" id="MEU3780914.1"/>
    </source>
</evidence>
<dbReference type="PANTHER" id="PTHR30173:SF43">
    <property type="entry name" value="ECF RNA POLYMERASE SIGMA FACTOR SIGI-RELATED"/>
    <property type="match status" value="1"/>
</dbReference>
<proteinExistence type="inferred from homology"/>
<keyword evidence="10" id="KW-1185">Reference proteome</keyword>
<evidence type="ECO:0000259" key="8">
    <source>
        <dbReference type="Pfam" id="PF08281"/>
    </source>
</evidence>
<evidence type="ECO:0000256" key="6">
    <source>
        <dbReference type="SAM" id="MobiDB-lite"/>
    </source>
</evidence>
<dbReference type="Gene3D" id="3.10.450.50">
    <property type="match status" value="1"/>
</dbReference>
<dbReference type="InterPro" id="IPR014284">
    <property type="entry name" value="RNA_pol_sigma-70_dom"/>
</dbReference>
<evidence type="ECO:0000313" key="10">
    <source>
        <dbReference type="Proteomes" id="UP001550739"/>
    </source>
</evidence>
<dbReference type="InterPro" id="IPR036388">
    <property type="entry name" value="WH-like_DNA-bd_sf"/>
</dbReference>
<evidence type="ECO:0000256" key="4">
    <source>
        <dbReference type="ARBA" id="ARBA00023082"/>
    </source>
</evidence>
<keyword evidence="3" id="KW-0805">Transcription regulation</keyword>
<evidence type="ECO:0000256" key="3">
    <source>
        <dbReference type="ARBA" id="ARBA00023015"/>
    </source>
</evidence>
<evidence type="ECO:0000256" key="2">
    <source>
        <dbReference type="ARBA" id="ARBA00011344"/>
    </source>
</evidence>
<comment type="subunit">
    <text evidence="2">Interacts transiently with the RNA polymerase catalytic core formed by RpoA, RpoB, RpoC and RpoZ (2 alpha, 1 beta, 1 beta' and 1 omega subunit) to form the RNA polymerase holoenzyme that can initiate transcription.</text>
</comment>
<dbReference type="InterPro" id="IPR013324">
    <property type="entry name" value="RNA_pol_sigma_r3/r4-like"/>
</dbReference>
<gene>
    <name evidence="9" type="ORF">AB0E89_10025</name>
</gene>
<dbReference type="InterPro" id="IPR013325">
    <property type="entry name" value="RNA_pol_sigma_r2"/>
</dbReference>
<feature type="region of interest" description="Disordered" evidence="6">
    <location>
        <begin position="79"/>
        <end position="101"/>
    </location>
</feature>
<dbReference type="EMBL" id="JBEZVE010000005">
    <property type="protein sequence ID" value="MEU3780914.1"/>
    <property type="molecule type" value="Genomic_DNA"/>
</dbReference>
<dbReference type="InterPro" id="IPR032710">
    <property type="entry name" value="NTF2-like_dom_sf"/>
</dbReference>
<dbReference type="InterPro" id="IPR007627">
    <property type="entry name" value="RNA_pol_sigma70_r2"/>
</dbReference>
<dbReference type="Gene3D" id="1.10.1740.10">
    <property type="match status" value="1"/>
</dbReference>
<protein>
    <submittedName>
        <fullName evidence="9">Sigma-70 family RNA polymerase sigma factor</fullName>
    </submittedName>
</protein>
<dbReference type="InterPro" id="IPR013249">
    <property type="entry name" value="RNA_pol_sigma70_r4_t2"/>
</dbReference>
<dbReference type="Proteomes" id="UP001550739">
    <property type="component" value="Unassembled WGS sequence"/>
</dbReference>
<dbReference type="Pfam" id="PF08281">
    <property type="entry name" value="Sigma70_r4_2"/>
    <property type="match status" value="1"/>
</dbReference>
<dbReference type="SUPFAM" id="SSF88659">
    <property type="entry name" value="Sigma3 and sigma4 domains of RNA polymerase sigma factors"/>
    <property type="match status" value="1"/>
</dbReference>
<sequence>MTTHTTLSPERFEADRPHLRAVAYRMLGSLGEAEDAVQETWLRAARADIGAVENLSGWLTTVVGRVCLNMLRSRRTRPEVPLDDRVSEPAVGPGEGGDPEEEALLADSVGIALLVVLDTLAPAERLAFVLHDLFSVPFDDIAPMIERTPAATRQLAGRARRRVRGTAPADAPAALAAAVPAGAPAVDRVRQREVVEAFLAATRGGDFEALLALLHPDVVLTADRFVVPTPEPVAVGGARPVAEGAMAATGRARFTGLALLDGRVGLAMAPQGRLRLVLMFTITEGRITGIDVVADRERLDGIEVAVLDAVGIDD</sequence>
<evidence type="ECO:0000259" key="7">
    <source>
        <dbReference type="Pfam" id="PF04542"/>
    </source>
</evidence>
<keyword evidence="4" id="KW-0731">Sigma factor</keyword>
<comment type="caution">
    <text evidence="9">The sequence shown here is derived from an EMBL/GenBank/DDBJ whole genome shotgun (WGS) entry which is preliminary data.</text>
</comment>
<organism evidence="9 10">
    <name type="scientific">Streptomyces sp. 900129855</name>
    <dbReference type="NCBI Taxonomy" id="3155129"/>
    <lineage>
        <taxon>Bacteria</taxon>
        <taxon>Bacillati</taxon>
        <taxon>Actinomycetota</taxon>
        <taxon>Actinomycetes</taxon>
        <taxon>Kitasatosporales</taxon>
        <taxon>Streptomycetaceae</taxon>
        <taxon>Streptomyces</taxon>
    </lineage>
</organism>
<evidence type="ECO:0000256" key="1">
    <source>
        <dbReference type="ARBA" id="ARBA00010641"/>
    </source>
</evidence>
<feature type="domain" description="RNA polymerase sigma-70 region 2" evidence="7">
    <location>
        <begin position="12"/>
        <end position="75"/>
    </location>
</feature>
<dbReference type="SUPFAM" id="SSF54427">
    <property type="entry name" value="NTF2-like"/>
    <property type="match status" value="1"/>
</dbReference>
<feature type="domain" description="RNA polymerase sigma factor 70 region 4 type 2" evidence="8">
    <location>
        <begin position="112"/>
        <end position="162"/>
    </location>
</feature>
<dbReference type="PANTHER" id="PTHR30173">
    <property type="entry name" value="SIGMA 19 FACTOR"/>
    <property type="match status" value="1"/>
</dbReference>
<dbReference type="SUPFAM" id="SSF88946">
    <property type="entry name" value="Sigma2 domain of RNA polymerase sigma factors"/>
    <property type="match status" value="1"/>
</dbReference>
<evidence type="ECO:0000256" key="5">
    <source>
        <dbReference type="ARBA" id="ARBA00023163"/>
    </source>
</evidence>
<dbReference type="InterPro" id="IPR052704">
    <property type="entry name" value="ECF_Sigma-70_Domain"/>
</dbReference>
<dbReference type="Pfam" id="PF04542">
    <property type="entry name" value="Sigma70_r2"/>
    <property type="match status" value="1"/>
</dbReference>
<accession>A0ABV2ZEF1</accession>
<keyword evidence="5" id="KW-0804">Transcription</keyword>
<comment type="similarity">
    <text evidence="1">Belongs to the sigma-70 factor family. ECF subfamily.</text>
</comment>
<dbReference type="NCBIfam" id="TIGR02937">
    <property type="entry name" value="sigma70-ECF"/>
    <property type="match status" value="1"/>
</dbReference>
<name>A0ABV2ZEF1_9ACTN</name>